<dbReference type="RefSeq" id="WP_146137483.1">
    <property type="nucleotide sequence ID" value="NZ_JAVDWN010000017.1"/>
</dbReference>
<accession>A0AAW8NI04</accession>
<organism evidence="2 3">
    <name type="scientific">Pseudarthrobacter oxydans</name>
    <name type="common">Arthrobacter oxydans</name>
    <dbReference type="NCBI Taxonomy" id="1671"/>
    <lineage>
        <taxon>Bacteria</taxon>
        <taxon>Bacillati</taxon>
        <taxon>Actinomycetota</taxon>
        <taxon>Actinomycetes</taxon>
        <taxon>Micrococcales</taxon>
        <taxon>Micrococcaceae</taxon>
        <taxon>Pseudarthrobacter</taxon>
    </lineage>
</organism>
<reference evidence="2" key="1">
    <citation type="submission" date="2023-07" db="EMBL/GenBank/DDBJ databases">
        <title>Sorghum-associated microbial communities from plants grown in Nebraska, USA.</title>
        <authorList>
            <person name="Schachtman D."/>
        </authorList>
    </citation>
    <scope>NUCLEOTIDE SEQUENCE</scope>
    <source>
        <strain evidence="2">BE261</strain>
    </source>
</reference>
<evidence type="ECO:0000313" key="3">
    <source>
        <dbReference type="Proteomes" id="UP001262032"/>
    </source>
</evidence>
<evidence type="ECO:0000256" key="1">
    <source>
        <dbReference type="SAM" id="MobiDB-lite"/>
    </source>
</evidence>
<dbReference type="Proteomes" id="UP001262032">
    <property type="component" value="Unassembled WGS sequence"/>
</dbReference>
<name>A0AAW8NI04_PSEOX</name>
<dbReference type="EMBL" id="JAVDWN010000017">
    <property type="protein sequence ID" value="MDR7165638.1"/>
    <property type="molecule type" value="Genomic_DNA"/>
</dbReference>
<feature type="region of interest" description="Disordered" evidence="1">
    <location>
        <begin position="195"/>
        <end position="218"/>
    </location>
</feature>
<comment type="caution">
    <text evidence="2">The sequence shown here is derived from an EMBL/GenBank/DDBJ whole genome shotgun (WGS) entry which is preliminary data.</text>
</comment>
<dbReference type="AlphaFoldDB" id="A0AAW8NI04"/>
<protein>
    <submittedName>
        <fullName evidence="2">Uncharacterized protein</fullName>
    </submittedName>
</protein>
<proteinExistence type="predicted"/>
<evidence type="ECO:0000313" key="2">
    <source>
        <dbReference type="EMBL" id="MDR7165638.1"/>
    </source>
</evidence>
<sequence length="244" mass="27435">MTSDASGPGELRAAWRRQARAWLKAAHPADALRQEMRAEILWQERNILAEQQIDQAVVERWLDERDIPLPAHVQRLSEITQAMAWLEPGTEKTAREAHSLAVTSEEIAQDQETLLTHWRQGRDLDVVPDHTERYFATLLAVREERLERAKTRARTEAPEQFAYWQRRRDYADTIGDAYGDDRDLIRQWLLPQHAPEDSAAAPGGEARQAGAGGSAPQLRSHVTVTRTGITRTGYASSTGTGLGL</sequence>
<gene>
    <name evidence="2" type="ORF">J2X12_003692</name>
</gene>